<evidence type="ECO:0000313" key="9">
    <source>
        <dbReference type="Proteomes" id="UP000284842"/>
    </source>
</evidence>
<evidence type="ECO:0000256" key="4">
    <source>
        <dbReference type="ARBA" id="ARBA00022835"/>
    </source>
</evidence>
<evidence type="ECO:0000256" key="3">
    <source>
        <dbReference type="ARBA" id="ARBA00022552"/>
    </source>
</evidence>
<dbReference type="STRING" id="181874.A0A409YEF2"/>
<comment type="caution">
    <text evidence="8">The sequence shown here is derived from an EMBL/GenBank/DDBJ whole genome shotgun (WGS) entry which is preliminary data.</text>
</comment>
<dbReference type="GO" id="GO:0016075">
    <property type="term" value="P:rRNA catabolic process"/>
    <property type="evidence" value="ECO:0007669"/>
    <property type="project" value="TreeGrafter"/>
</dbReference>
<dbReference type="PANTHER" id="PTHR11953">
    <property type="entry name" value="EXOSOME COMPLEX COMPONENT"/>
    <property type="match status" value="1"/>
</dbReference>
<keyword evidence="5" id="KW-0539">Nucleus</keyword>
<dbReference type="InterPro" id="IPR050080">
    <property type="entry name" value="RNase_PH"/>
</dbReference>
<evidence type="ECO:0000256" key="5">
    <source>
        <dbReference type="ARBA" id="ARBA00023242"/>
    </source>
</evidence>
<evidence type="ECO:0000259" key="7">
    <source>
        <dbReference type="Pfam" id="PF01138"/>
    </source>
</evidence>
<dbReference type="GO" id="GO:0000176">
    <property type="term" value="C:nuclear exosome (RNase complex)"/>
    <property type="evidence" value="ECO:0007669"/>
    <property type="project" value="TreeGrafter"/>
</dbReference>
<dbReference type="GO" id="GO:0003723">
    <property type="term" value="F:RNA binding"/>
    <property type="evidence" value="ECO:0007669"/>
    <property type="project" value="TreeGrafter"/>
</dbReference>
<dbReference type="AlphaFoldDB" id="A0A409YEF2"/>
<dbReference type="Proteomes" id="UP000284842">
    <property type="component" value="Unassembled WGS sequence"/>
</dbReference>
<dbReference type="Gene3D" id="3.30.230.70">
    <property type="entry name" value="GHMP Kinase, N-terminal domain"/>
    <property type="match status" value="1"/>
</dbReference>
<proteinExistence type="inferred from homology"/>
<reference evidence="8 9" key="1">
    <citation type="journal article" date="2018" name="Evol. Lett.">
        <title>Horizontal gene cluster transfer increased hallucinogenic mushroom diversity.</title>
        <authorList>
            <person name="Reynolds H.T."/>
            <person name="Vijayakumar V."/>
            <person name="Gluck-Thaler E."/>
            <person name="Korotkin H.B."/>
            <person name="Matheny P.B."/>
            <person name="Slot J.C."/>
        </authorList>
    </citation>
    <scope>NUCLEOTIDE SEQUENCE [LARGE SCALE GENOMIC DNA]</scope>
    <source>
        <strain evidence="8 9">2629</strain>
    </source>
</reference>
<dbReference type="EMBL" id="NHTK01001251">
    <property type="protein sequence ID" value="PPR01378.1"/>
    <property type="molecule type" value="Genomic_DNA"/>
</dbReference>
<dbReference type="CDD" id="cd11372">
    <property type="entry name" value="RNase_PH_RRP46"/>
    <property type="match status" value="1"/>
</dbReference>
<dbReference type="GO" id="GO:0034475">
    <property type="term" value="P:U4 snRNA 3'-end processing"/>
    <property type="evidence" value="ECO:0007669"/>
    <property type="project" value="TreeGrafter"/>
</dbReference>
<comment type="subcellular location">
    <subcellularLocation>
        <location evidence="1">Nucleus</location>
    </subcellularLocation>
</comment>
<sequence>MATSTRHDGRSNDQPRKQSISFDRLARVDGSARFSFGHTSALASVSGPIEVRLAAEQPTKATFEVQVRPLSNVPGTDAKAMAASIRSSLEPALILTKNPRSLVQLVIQAVSPPKSAARADALLAAMINASTMALLDAASVPMRGIVFGVAIGRLPGGILVVDPGEEEVENLEASGCFAFLFAGQVRSECVWSSWKTRTGQFDEEELYAARQQGLEAALLICQRSKRSFGDRKGEHAAQEEMLASWSSRSQNVQQAADTEHSEEEDDEKMEI</sequence>
<feature type="compositionally biased region" description="Acidic residues" evidence="6">
    <location>
        <begin position="260"/>
        <end position="271"/>
    </location>
</feature>
<dbReference type="InterPro" id="IPR027408">
    <property type="entry name" value="PNPase/RNase_PH_dom_sf"/>
</dbReference>
<dbReference type="SUPFAM" id="SSF55666">
    <property type="entry name" value="Ribonuclease PH domain 2-like"/>
    <property type="match status" value="1"/>
</dbReference>
<accession>A0A409YEF2</accession>
<name>A0A409YEF2_9AGAR</name>
<gene>
    <name evidence="8" type="ORF">CVT24_006216</name>
</gene>
<protein>
    <recommendedName>
        <fullName evidence="7">Exoribonuclease phosphorolytic domain-containing protein</fullName>
    </recommendedName>
</protein>
<dbReference type="OrthoDB" id="27298at2759"/>
<keyword evidence="4" id="KW-0271">Exosome</keyword>
<dbReference type="GO" id="GO:0000177">
    <property type="term" value="C:cytoplasmic exosome (RNase complex)"/>
    <property type="evidence" value="ECO:0007669"/>
    <property type="project" value="TreeGrafter"/>
</dbReference>
<dbReference type="GO" id="GO:0071051">
    <property type="term" value="P:poly(A)-dependent snoRNA 3'-end processing"/>
    <property type="evidence" value="ECO:0007669"/>
    <property type="project" value="TreeGrafter"/>
</dbReference>
<feature type="region of interest" description="Disordered" evidence="6">
    <location>
        <begin position="231"/>
        <end position="271"/>
    </location>
</feature>
<dbReference type="InParanoid" id="A0A409YEF2"/>
<dbReference type="InterPro" id="IPR036345">
    <property type="entry name" value="ExoRNase_PH_dom2_sf"/>
</dbReference>
<dbReference type="InterPro" id="IPR001247">
    <property type="entry name" value="ExoRNase_PH_dom1"/>
</dbReference>
<dbReference type="GO" id="GO:0071028">
    <property type="term" value="P:nuclear mRNA surveillance"/>
    <property type="evidence" value="ECO:0007669"/>
    <property type="project" value="TreeGrafter"/>
</dbReference>
<dbReference type="GO" id="GO:0005730">
    <property type="term" value="C:nucleolus"/>
    <property type="evidence" value="ECO:0007669"/>
    <property type="project" value="TreeGrafter"/>
</dbReference>
<dbReference type="Pfam" id="PF01138">
    <property type="entry name" value="RNase_PH"/>
    <property type="match status" value="1"/>
</dbReference>
<organism evidence="8 9">
    <name type="scientific">Panaeolus cyanescens</name>
    <dbReference type="NCBI Taxonomy" id="181874"/>
    <lineage>
        <taxon>Eukaryota</taxon>
        <taxon>Fungi</taxon>
        <taxon>Dikarya</taxon>
        <taxon>Basidiomycota</taxon>
        <taxon>Agaricomycotina</taxon>
        <taxon>Agaricomycetes</taxon>
        <taxon>Agaricomycetidae</taxon>
        <taxon>Agaricales</taxon>
        <taxon>Agaricineae</taxon>
        <taxon>Galeropsidaceae</taxon>
        <taxon>Panaeolus</taxon>
    </lineage>
</organism>
<evidence type="ECO:0000313" key="8">
    <source>
        <dbReference type="EMBL" id="PPR01378.1"/>
    </source>
</evidence>
<keyword evidence="3" id="KW-0698">rRNA processing</keyword>
<evidence type="ECO:0000256" key="1">
    <source>
        <dbReference type="ARBA" id="ARBA00004123"/>
    </source>
</evidence>
<dbReference type="GO" id="GO:0006364">
    <property type="term" value="P:rRNA processing"/>
    <property type="evidence" value="ECO:0007669"/>
    <property type="project" value="UniProtKB-KW"/>
</dbReference>
<dbReference type="SUPFAM" id="SSF54211">
    <property type="entry name" value="Ribosomal protein S5 domain 2-like"/>
    <property type="match status" value="1"/>
</dbReference>
<dbReference type="PANTHER" id="PTHR11953:SF1">
    <property type="entry name" value="EXOSOME COMPLEX COMPONENT RRP46"/>
    <property type="match status" value="1"/>
</dbReference>
<comment type="similarity">
    <text evidence="2">Belongs to the RNase PH family.</text>
</comment>
<evidence type="ECO:0000256" key="2">
    <source>
        <dbReference type="ARBA" id="ARBA00006678"/>
    </source>
</evidence>
<keyword evidence="9" id="KW-1185">Reference proteome</keyword>
<dbReference type="InterPro" id="IPR020568">
    <property type="entry name" value="Ribosomal_Su5_D2-typ_SF"/>
</dbReference>
<evidence type="ECO:0000256" key="6">
    <source>
        <dbReference type="SAM" id="MobiDB-lite"/>
    </source>
</evidence>
<feature type="domain" description="Exoribonuclease phosphorolytic" evidence="7">
    <location>
        <begin position="16"/>
        <end position="137"/>
    </location>
</feature>
<feature type="compositionally biased region" description="Polar residues" evidence="6">
    <location>
        <begin position="244"/>
        <end position="256"/>
    </location>
</feature>